<proteinExistence type="inferred from homology"/>
<name>A0ABU3TCJ4_9BACT</name>
<dbReference type="InterPro" id="IPR036705">
    <property type="entry name" value="Ribosyl_crysJ1_sf"/>
</dbReference>
<organism evidence="3 4">
    <name type="scientific">Hymenobacter endophyticus</name>
    <dbReference type="NCBI Taxonomy" id="3076335"/>
    <lineage>
        <taxon>Bacteria</taxon>
        <taxon>Pseudomonadati</taxon>
        <taxon>Bacteroidota</taxon>
        <taxon>Cytophagia</taxon>
        <taxon>Cytophagales</taxon>
        <taxon>Hymenobacteraceae</taxon>
        <taxon>Hymenobacter</taxon>
    </lineage>
</organism>
<dbReference type="InterPro" id="IPR005502">
    <property type="entry name" value="Ribosyl_crysJ1"/>
</dbReference>
<sequence>MIKDRIVALSKDLFLAVAAADALGVPVEFEDRDERRADPVRGMRGYGTFRQPAGTWSDDFALVACTVESMIAAGPSKLDLQDLGNRFCNWYRYGYWAVNQVFDIGIATQMALERIEMGCDPYEAGGVKEFDNGNGALMRILPLLLHPLYQQADSMQRQELVQELSSVTHRHSRSALACYLYLQFADQLLHGRSKQEAYAYLCEHGTEDLTQDLRREVPHFTQVLSGQLQQLEEDAIDSSGYVLHTLTAALWCVLNHNSYADTVLAAVNLGFDTDTTAAVAGPLALLAEQQRSGIPVEWRHKLAKRAEIEDLADRFITRMDWCR</sequence>
<reference evidence="3 4" key="1">
    <citation type="submission" date="2023-10" db="EMBL/GenBank/DDBJ databases">
        <title>Hymenobacter endophyticus sp. nov., an isolate from the leaf tissues of wheat.</title>
        <authorList>
            <person name="Dai Y."/>
        </authorList>
    </citation>
    <scope>NUCLEOTIDE SEQUENCE [LARGE SCALE GENOMIC DNA]</scope>
    <source>
        <strain evidence="3 4">ZK17L-C2</strain>
    </source>
</reference>
<dbReference type="InterPro" id="IPR050792">
    <property type="entry name" value="ADP-ribosylglycohydrolase"/>
</dbReference>
<evidence type="ECO:0000313" key="3">
    <source>
        <dbReference type="EMBL" id="MDU0369093.1"/>
    </source>
</evidence>
<comment type="similarity">
    <text evidence="1">Belongs to the ADP-ribosylglycohydrolase family.</text>
</comment>
<dbReference type="PANTHER" id="PTHR16222">
    <property type="entry name" value="ADP-RIBOSYLGLYCOHYDROLASE"/>
    <property type="match status" value="1"/>
</dbReference>
<dbReference type="PANTHER" id="PTHR16222:SF24">
    <property type="entry name" value="ADP-RIBOSYLHYDROLASE ARH3"/>
    <property type="match status" value="1"/>
</dbReference>
<gene>
    <name evidence="3" type="ORF">ROI90_01700</name>
</gene>
<evidence type="ECO:0000313" key="4">
    <source>
        <dbReference type="Proteomes" id="UP001250698"/>
    </source>
</evidence>
<dbReference type="Proteomes" id="UP001250698">
    <property type="component" value="Unassembled WGS sequence"/>
</dbReference>
<protein>
    <submittedName>
        <fullName evidence="3">ADP-ribosylglycohydrolase family protein</fullName>
    </submittedName>
</protein>
<keyword evidence="2" id="KW-0378">Hydrolase</keyword>
<dbReference type="Gene3D" id="1.10.4080.10">
    <property type="entry name" value="ADP-ribosylation/Crystallin J1"/>
    <property type="match status" value="1"/>
</dbReference>
<dbReference type="SUPFAM" id="SSF101478">
    <property type="entry name" value="ADP-ribosylglycohydrolase"/>
    <property type="match status" value="1"/>
</dbReference>
<keyword evidence="4" id="KW-1185">Reference proteome</keyword>
<dbReference type="Pfam" id="PF03747">
    <property type="entry name" value="ADP_ribosyl_GH"/>
    <property type="match status" value="1"/>
</dbReference>
<accession>A0ABU3TCJ4</accession>
<dbReference type="EMBL" id="JAWDJT010000001">
    <property type="protein sequence ID" value="MDU0369093.1"/>
    <property type="molecule type" value="Genomic_DNA"/>
</dbReference>
<comment type="caution">
    <text evidence="3">The sequence shown here is derived from an EMBL/GenBank/DDBJ whole genome shotgun (WGS) entry which is preliminary data.</text>
</comment>
<evidence type="ECO:0000256" key="2">
    <source>
        <dbReference type="ARBA" id="ARBA00022801"/>
    </source>
</evidence>
<evidence type="ECO:0000256" key="1">
    <source>
        <dbReference type="ARBA" id="ARBA00010702"/>
    </source>
</evidence>